<gene>
    <name evidence="2" type="ordered locus">CNE_1c07240</name>
</gene>
<proteinExistence type="predicted"/>
<protein>
    <submittedName>
        <fullName evidence="2">Uncharacterized protein</fullName>
    </submittedName>
</protein>
<feature type="region of interest" description="Disordered" evidence="1">
    <location>
        <begin position="1"/>
        <end position="29"/>
    </location>
</feature>
<name>G0EXI3_CUPNN</name>
<dbReference type="AlphaFoldDB" id="G0EXI3"/>
<dbReference type="HOGENOM" id="CLU_2971822_0_0_4"/>
<dbReference type="KEGG" id="cnc:CNE_1c07240"/>
<evidence type="ECO:0000256" key="1">
    <source>
        <dbReference type="SAM" id="MobiDB-lite"/>
    </source>
</evidence>
<organism evidence="2 3">
    <name type="scientific">Cupriavidus necator (strain ATCC 43291 / DSM 13513 / CCUG 52238 / LMG 8453 / N-1)</name>
    <name type="common">Ralstonia eutropha</name>
    <dbReference type="NCBI Taxonomy" id="1042878"/>
    <lineage>
        <taxon>Bacteria</taxon>
        <taxon>Pseudomonadati</taxon>
        <taxon>Pseudomonadota</taxon>
        <taxon>Betaproteobacteria</taxon>
        <taxon>Burkholderiales</taxon>
        <taxon>Burkholderiaceae</taxon>
        <taxon>Cupriavidus</taxon>
    </lineage>
</organism>
<dbReference type="EMBL" id="CP002877">
    <property type="protein sequence ID" value="AEI76088.1"/>
    <property type="molecule type" value="Genomic_DNA"/>
</dbReference>
<reference evidence="2 3" key="1">
    <citation type="journal article" date="2011" name="J. Bacteriol.">
        <title>Complete genome sequence of the type strain Cupriavidus necator N-1.</title>
        <authorList>
            <person name="Poehlein A."/>
            <person name="Kusian B."/>
            <person name="Friedrich B."/>
            <person name="Daniel R."/>
            <person name="Bowien B."/>
        </authorList>
    </citation>
    <scope>NUCLEOTIDE SEQUENCE [LARGE SCALE GENOMIC DNA]</scope>
    <source>
        <strain evidence="3">ATCC 43291 / DSM 13513 / CCUG 52238 / LMG 8453 / N-1</strain>
    </source>
</reference>
<sequence>MACKTRVSTQQRSVAEKPPAGPPSLRPARIATRKPLWHNDFRWPGLAFAYVRHAAPQS</sequence>
<evidence type="ECO:0000313" key="3">
    <source>
        <dbReference type="Proteomes" id="UP000006798"/>
    </source>
</evidence>
<dbReference type="Proteomes" id="UP000006798">
    <property type="component" value="Chromosome 1"/>
</dbReference>
<feature type="compositionally biased region" description="Polar residues" evidence="1">
    <location>
        <begin position="1"/>
        <end position="13"/>
    </location>
</feature>
<accession>G0EXI3</accession>
<evidence type="ECO:0000313" key="2">
    <source>
        <dbReference type="EMBL" id="AEI76088.1"/>
    </source>
</evidence>